<dbReference type="PROSITE" id="PS51457">
    <property type="entry name" value="BEN"/>
    <property type="match status" value="1"/>
</dbReference>
<reference evidence="3 4" key="1">
    <citation type="journal article" date="2023" name="Mol. Biol. Evol.">
        <title>Genomics of Secondarily Temperate Adaptation in the Only Non-Antarctic Icefish.</title>
        <authorList>
            <person name="Rivera-Colon A.G."/>
            <person name="Rayamajhi N."/>
            <person name="Minhas B.F."/>
            <person name="Madrigal G."/>
            <person name="Bilyk K.T."/>
            <person name="Yoon V."/>
            <person name="Hune M."/>
            <person name="Gregory S."/>
            <person name="Cheng C.H.C."/>
            <person name="Catchen J.M."/>
        </authorList>
    </citation>
    <scope>NUCLEOTIDE SEQUENCE [LARGE SCALE GENOMIC DNA]</scope>
    <source>
        <strain evidence="3">JC2023a</strain>
    </source>
</reference>
<feature type="compositionally biased region" description="Basic residues" evidence="1">
    <location>
        <begin position="38"/>
        <end position="47"/>
    </location>
</feature>
<feature type="compositionally biased region" description="Polar residues" evidence="1">
    <location>
        <begin position="102"/>
        <end position="112"/>
    </location>
</feature>
<dbReference type="AlphaFoldDB" id="A0AAN8CXW7"/>
<dbReference type="InterPro" id="IPR018379">
    <property type="entry name" value="BEN_domain"/>
</dbReference>
<evidence type="ECO:0000313" key="4">
    <source>
        <dbReference type="Proteomes" id="UP001335648"/>
    </source>
</evidence>
<accession>A0AAN8CXW7</accession>
<dbReference type="GO" id="GO:0003677">
    <property type="term" value="F:DNA binding"/>
    <property type="evidence" value="ECO:0007669"/>
    <property type="project" value="InterPro"/>
</dbReference>
<dbReference type="Proteomes" id="UP001335648">
    <property type="component" value="Unassembled WGS sequence"/>
</dbReference>
<evidence type="ECO:0000313" key="3">
    <source>
        <dbReference type="EMBL" id="KAK5912560.1"/>
    </source>
</evidence>
<feature type="domain" description="BEN" evidence="2">
    <location>
        <begin position="167"/>
        <end position="272"/>
    </location>
</feature>
<comment type="caution">
    <text evidence="3">The sequence shown here is derived from an EMBL/GenBank/DDBJ whole genome shotgun (WGS) entry which is preliminary data.</text>
</comment>
<proteinExistence type="predicted"/>
<dbReference type="Pfam" id="PF10523">
    <property type="entry name" value="BEN"/>
    <property type="match status" value="1"/>
</dbReference>
<sequence length="306" mass="34316">MCIFRAIIQVVGLYINVEKESTLKTAERELFKADTPKDHKRSRKPKRLFGDDDEEQDIIPSGDGDCEVPKKKKPTLPAQRRTEEEIITEKKQLAQGTRRPGESSSNDKTQIRELQSQVKTLQKENSRLRNMLVKEIPTLLGEMTKCLSNNPTKVSECEGETVTPCKPSKVTLGNDGETTVSVHCWETAKAKSTANGMARTLLMGIFSVDVLLKSNLTGGLNKVDPTAERRQALDGKKLEALLDAVKNRFPGIKTSDLRKSINTRICELRHQVKRKNKMDNSIKQDCSFGPVPDLVLCCFLSVQLMF</sequence>
<dbReference type="EMBL" id="JAULUE010002047">
    <property type="protein sequence ID" value="KAK5912560.1"/>
    <property type="molecule type" value="Genomic_DNA"/>
</dbReference>
<protein>
    <recommendedName>
        <fullName evidence="2">BEN domain-containing protein</fullName>
    </recommendedName>
</protein>
<feature type="compositionally biased region" description="Basic and acidic residues" evidence="1">
    <location>
        <begin position="80"/>
        <end position="92"/>
    </location>
</feature>
<name>A0AAN8CXW7_9TELE</name>
<dbReference type="Gene3D" id="1.10.10.2590">
    <property type="entry name" value="BEN domain"/>
    <property type="match status" value="1"/>
</dbReference>
<organism evidence="3 4">
    <name type="scientific">Champsocephalus esox</name>
    <name type="common">pike icefish</name>
    <dbReference type="NCBI Taxonomy" id="159716"/>
    <lineage>
        <taxon>Eukaryota</taxon>
        <taxon>Metazoa</taxon>
        <taxon>Chordata</taxon>
        <taxon>Craniata</taxon>
        <taxon>Vertebrata</taxon>
        <taxon>Euteleostomi</taxon>
        <taxon>Actinopterygii</taxon>
        <taxon>Neopterygii</taxon>
        <taxon>Teleostei</taxon>
        <taxon>Neoteleostei</taxon>
        <taxon>Acanthomorphata</taxon>
        <taxon>Eupercaria</taxon>
        <taxon>Perciformes</taxon>
        <taxon>Notothenioidei</taxon>
        <taxon>Channichthyidae</taxon>
        <taxon>Champsocephalus</taxon>
    </lineage>
</organism>
<gene>
    <name evidence="3" type="ORF">CesoFtcFv8_002419</name>
</gene>
<evidence type="ECO:0000256" key="1">
    <source>
        <dbReference type="SAM" id="MobiDB-lite"/>
    </source>
</evidence>
<feature type="region of interest" description="Disordered" evidence="1">
    <location>
        <begin position="34"/>
        <end position="112"/>
    </location>
</feature>
<dbReference type="SMART" id="SM01025">
    <property type="entry name" value="BEN"/>
    <property type="match status" value="1"/>
</dbReference>
<keyword evidence="4" id="KW-1185">Reference proteome</keyword>
<evidence type="ECO:0000259" key="2">
    <source>
        <dbReference type="PROSITE" id="PS51457"/>
    </source>
</evidence>